<feature type="region of interest" description="Disordered" evidence="1">
    <location>
        <begin position="28"/>
        <end position="141"/>
    </location>
</feature>
<feature type="compositionally biased region" description="Low complexity" evidence="1">
    <location>
        <begin position="46"/>
        <end position="75"/>
    </location>
</feature>
<evidence type="ECO:0000256" key="1">
    <source>
        <dbReference type="SAM" id="MobiDB-lite"/>
    </source>
</evidence>
<evidence type="ECO:0000313" key="2">
    <source>
        <dbReference type="EMBL" id="KAG7398669.1"/>
    </source>
</evidence>
<evidence type="ECO:0000313" key="3">
    <source>
        <dbReference type="Proteomes" id="UP000693981"/>
    </source>
</evidence>
<comment type="caution">
    <text evidence="2">The sequence shown here is derived from an EMBL/GenBank/DDBJ whole genome shotgun (WGS) entry which is preliminary data.</text>
</comment>
<name>A0A8T1X425_9STRA</name>
<reference evidence="2" key="1">
    <citation type="submission" date="2021-02" db="EMBL/GenBank/DDBJ databases">
        <authorList>
            <person name="Palmer J.M."/>
        </authorList>
    </citation>
    <scope>NUCLEOTIDE SEQUENCE</scope>
    <source>
        <strain evidence="2">SCRP23</strain>
    </source>
</reference>
<accession>A0A8T1X425</accession>
<dbReference type="Proteomes" id="UP000693981">
    <property type="component" value="Unassembled WGS sequence"/>
</dbReference>
<dbReference type="AlphaFoldDB" id="A0A8T1X425"/>
<organism evidence="2 3">
    <name type="scientific">Phytophthora boehmeriae</name>
    <dbReference type="NCBI Taxonomy" id="109152"/>
    <lineage>
        <taxon>Eukaryota</taxon>
        <taxon>Sar</taxon>
        <taxon>Stramenopiles</taxon>
        <taxon>Oomycota</taxon>
        <taxon>Peronosporomycetes</taxon>
        <taxon>Peronosporales</taxon>
        <taxon>Peronosporaceae</taxon>
        <taxon>Phytophthora</taxon>
    </lineage>
</organism>
<sequence>MSWQLPGGYFGSSSAEDEWMMQEILQLLASEDPNSNRMETVSTPESSQPSLGTTTTTNNNSSSSGIDSAGDNSNSITDLMRSRGIAGGNVRASGANVRYEDCNEDEEKQPAERRPAQQGSMQRQEMSKEGRDTAQQVPYPS</sequence>
<gene>
    <name evidence="2" type="ORF">PHYBOEH_010718</name>
</gene>
<feature type="compositionally biased region" description="Polar residues" evidence="1">
    <location>
        <begin position="32"/>
        <end position="45"/>
    </location>
</feature>
<dbReference type="EMBL" id="JAGDFL010000075">
    <property type="protein sequence ID" value="KAG7398669.1"/>
    <property type="molecule type" value="Genomic_DNA"/>
</dbReference>
<keyword evidence="3" id="KW-1185">Reference proteome</keyword>
<proteinExistence type="predicted"/>
<protein>
    <submittedName>
        <fullName evidence="2">Uncharacterized protein</fullName>
    </submittedName>
</protein>